<dbReference type="InterPro" id="IPR013022">
    <property type="entry name" value="Xyl_isomerase-like_TIM-brl"/>
</dbReference>
<evidence type="ECO:0000259" key="1">
    <source>
        <dbReference type="Pfam" id="PF01261"/>
    </source>
</evidence>
<sequence length="479" mass="53058">MYVFGSDAKASPIKKSRAEYWAPCSLVNAQAWTVMSSIKTRSLKQRPGLRGWGTNLTTGTPGYLIIHASYNVVTRPQTVHDIQSAHQGKDNMPPSWPPSGANELGIATLSLGNWREHRLAPRLEAAAKDGYKWIDLFDECWAAYLEEHGLPGHQLWEPSPENLAVAHKLGNLVKSLGMRIACTQPLRTIEGVKDPVERRANFDLVAKRFPFMRAFDTDLVFMCANIRTDSGVTSDLKTVARDLAELGDMAAEYARADGGPMLRIGYEGLSWAIRNTWSSSWEAVRFANRPNVGLIVDAFNVLAVEFADPYNPDGHGRIFSTLEESIQILTDSMTALATTVPGDRIFFFQCGDAELVNPAKFLPPSDPNTPALLPWSRGHRLYPLEESRGSYMPVEIVGAAVLATGYQGPVSLEVFNASLNKPGNKIPREHSKRGIVGLQKLMKAANSLPPFWKSREDARQAMAQVIERLQSQPRSFEKL</sequence>
<reference evidence="2" key="2">
    <citation type="journal article" date="2023" name="IMA Fungus">
        <title>Comparative genomic study of the Penicillium genus elucidates a diverse pangenome and 15 lateral gene transfer events.</title>
        <authorList>
            <person name="Petersen C."/>
            <person name="Sorensen T."/>
            <person name="Nielsen M.R."/>
            <person name="Sondergaard T.E."/>
            <person name="Sorensen J.L."/>
            <person name="Fitzpatrick D.A."/>
            <person name="Frisvad J.C."/>
            <person name="Nielsen K.L."/>
        </authorList>
    </citation>
    <scope>NUCLEOTIDE SEQUENCE</scope>
    <source>
        <strain evidence="2">IBT 35675</strain>
    </source>
</reference>
<dbReference type="InterPro" id="IPR036237">
    <property type="entry name" value="Xyl_isomerase-like_sf"/>
</dbReference>
<reference evidence="2" key="1">
    <citation type="submission" date="2022-12" db="EMBL/GenBank/DDBJ databases">
        <authorList>
            <person name="Petersen C."/>
        </authorList>
    </citation>
    <scope>NUCLEOTIDE SEQUENCE</scope>
    <source>
        <strain evidence="2">IBT 35675</strain>
    </source>
</reference>
<dbReference type="PANTHER" id="PTHR12110:SF21">
    <property type="entry name" value="XYLOSE ISOMERASE-LIKE TIM BARREL DOMAIN-CONTAINING PROTEIN"/>
    <property type="match status" value="1"/>
</dbReference>
<feature type="domain" description="Xylose isomerase-like TIM barrel" evidence="1">
    <location>
        <begin position="123"/>
        <end position="425"/>
    </location>
</feature>
<gene>
    <name evidence="2" type="ORF">N7541_000992</name>
</gene>
<comment type="caution">
    <text evidence="2">The sequence shown here is derived from an EMBL/GenBank/DDBJ whole genome shotgun (WGS) entry which is preliminary data.</text>
</comment>
<accession>A0A9W9RVC8</accession>
<dbReference type="PANTHER" id="PTHR12110">
    <property type="entry name" value="HYDROXYPYRUVATE ISOMERASE"/>
    <property type="match status" value="1"/>
</dbReference>
<proteinExistence type="predicted"/>
<dbReference type="AlphaFoldDB" id="A0A9W9RVC8"/>
<evidence type="ECO:0000313" key="3">
    <source>
        <dbReference type="Proteomes" id="UP001148299"/>
    </source>
</evidence>
<dbReference type="Gene3D" id="3.20.20.150">
    <property type="entry name" value="Divalent-metal-dependent TIM barrel enzymes"/>
    <property type="match status" value="1"/>
</dbReference>
<dbReference type="Pfam" id="PF01261">
    <property type="entry name" value="AP_endonuc_2"/>
    <property type="match status" value="1"/>
</dbReference>
<dbReference type="EMBL" id="JAPZBR010000001">
    <property type="protein sequence ID" value="KAJ5367051.1"/>
    <property type="molecule type" value="Genomic_DNA"/>
</dbReference>
<name>A0A9W9RVC8_PENBR</name>
<dbReference type="Proteomes" id="UP001148299">
    <property type="component" value="Unassembled WGS sequence"/>
</dbReference>
<organism evidence="2 3">
    <name type="scientific">Penicillium brevicompactum</name>
    <dbReference type="NCBI Taxonomy" id="5074"/>
    <lineage>
        <taxon>Eukaryota</taxon>
        <taxon>Fungi</taxon>
        <taxon>Dikarya</taxon>
        <taxon>Ascomycota</taxon>
        <taxon>Pezizomycotina</taxon>
        <taxon>Eurotiomycetes</taxon>
        <taxon>Eurotiomycetidae</taxon>
        <taxon>Eurotiales</taxon>
        <taxon>Aspergillaceae</taxon>
        <taxon>Penicillium</taxon>
    </lineage>
</organism>
<evidence type="ECO:0000313" key="2">
    <source>
        <dbReference type="EMBL" id="KAJ5367051.1"/>
    </source>
</evidence>
<dbReference type="SUPFAM" id="SSF51658">
    <property type="entry name" value="Xylose isomerase-like"/>
    <property type="match status" value="1"/>
</dbReference>
<protein>
    <recommendedName>
        <fullName evidence="1">Xylose isomerase-like TIM barrel domain-containing protein</fullName>
    </recommendedName>
</protein>
<keyword evidence="3" id="KW-1185">Reference proteome</keyword>
<dbReference type="InterPro" id="IPR050312">
    <property type="entry name" value="IolE/XylAMocC-like"/>
</dbReference>